<evidence type="ECO:0000313" key="4">
    <source>
        <dbReference type="EMBL" id="CAG2232184.1"/>
    </source>
</evidence>
<name>A0A8S3TKL3_MYTED</name>
<protein>
    <submittedName>
        <fullName evidence="4">ANK</fullName>
    </submittedName>
</protein>
<organism evidence="4 5">
    <name type="scientific">Mytilus edulis</name>
    <name type="common">Blue mussel</name>
    <dbReference type="NCBI Taxonomy" id="6550"/>
    <lineage>
        <taxon>Eukaryota</taxon>
        <taxon>Metazoa</taxon>
        <taxon>Spiralia</taxon>
        <taxon>Lophotrochozoa</taxon>
        <taxon>Mollusca</taxon>
        <taxon>Bivalvia</taxon>
        <taxon>Autobranchia</taxon>
        <taxon>Pteriomorphia</taxon>
        <taxon>Mytilida</taxon>
        <taxon>Mytiloidea</taxon>
        <taxon>Mytilidae</taxon>
        <taxon>Mytilinae</taxon>
        <taxon>Mytilus</taxon>
    </lineage>
</organism>
<dbReference type="InterPro" id="IPR036770">
    <property type="entry name" value="Ankyrin_rpt-contain_sf"/>
</dbReference>
<evidence type="ECO:0000256" key="3">
    <source>
        <dbReference type="PROSITE-ProRule" id="PRU00023"/>
    </source>
</evidence>
<dbReference type="Gene3D" id="1.25.40.20">
    <property type="entry name" value="Ankyrin repeat-containing domain"/>
    <property type="match status" value="2"/>
</dbReference>
<proteinExistence type="predicted"/>
<evidence type="ECO:0000256" key="1">
    <source>
        <dbReference type="ARBA" id="ARBA00022737"/>
    </source>
</evidence>
<dbReference type="AlphaFoldDB" id="A0A8S3TKL3"/>
<dbReference type="InterPro" id="IPR002110">
    <property type="entry name" value="Ankyrin_rpt"/>
</dbReference>
<comment type="caution">
    <text evidence="4">The sequence shown here is derived from an EMBL/GenBank/DDBJ whole genome shotgun (WGS) entry which is preliminary data.</text>
</comment>
<dbReference type="EMBL" id="CAJPWZ010002166">
    <property type="protein sequence ID" value="CAG2232184.1"/>
    <property type="molecule type" value="Genomic_DNA"/>
</dbReference>
<evidence type="ECO:0000256" key="2">
    <source>
        <dbReference type="ARBA" id="ARBA00023043"/>
    </source>
</evidence>
<dbReference type="Proteomes" id="UP000683360">
    <property type="component" value="Unassembled WGS sequence"/>
</dbReference>
<dbReference type="OrthoDB" id="6074395at2759"/>
<evidence type="ECO:0000313" key="5">
    <source>
        <dbReference type="Proteomes" id="UP000683360"/>
    </source>
</evidence>
<dbReference type="Pfam" id="PF00023">
    <property type="entry name" value="Ank"/>
    <property type="match status" value="1"/>
</dbReference>
<dbReference type="PROSITE" id="PS50297">
    <property type="entry name" value="ANK_REP_REGION"/>
    <property type="match status" value="7"/>
</dbReference>
<dbReference type="PANTHER" id="PTHR24198:SF165">
    <property type="entry name" value="ANKYRIN REPEAT-CONTAINING PROTEIN-RELATED"/>
    <property type="match status" value="1"/>
</dbReference>
<feature type="repeat" description="ANK" evidence="3">
    <location>
        <begin position="152"/>
        <end position="176"/>
    </location>
</feature>
<dbReference type="SUPFAM" id="SSF48403">
    <property type="entry name" value="Ankyrin repeat"/>
    <property type="match status" value="1"/>
</dbReference>
<dbReference type="Pfam" id="PF12796">
    <property type="entry name" value="Ank_2"/>
    <property type="match status" value="2"/>
</dbReference>
<dbReference type="SMART" id="SM00248">
    <property type="entry name" value="ANK"/>
    <property type="match status" value="8"/>
</dbReference>
<keyword evidence="1" id="KW-0677">Repeat</keyword>
<feature type="repeat" description="ANK" evidence="3">
    <location>
        <begin position="186"/>
        <end position="208"/>
    </location>
</feature>
<gene>
    <name evidence="4" type="ORF">MEDL_44926</name>
</gene>
<reference evidence="4" key="1">
    <citation type="submission" date="2021-03" db="EMBL/GenBank/DDBJ databases">
        <authorList>
            <person name="Bekaert M."/>
        </authorList>
    </citation>
    <scope>NUCLEOTIDE SEQUENCE</scope>
</reference>
<dbReference type="PROSITE" id="PS50088">
    <property type="entry name" value="ANK_REPEAT"/>
    <property type="match status" value="7"/>
</dbReference>
<feature type="repeat" description="ANK" evidence="3">
    <location>
        <begin position="117"/>
        <end position="140"/>
    </location>
</feature>
<keyword evidence="2 3" id="KW-0040">ANK repeat</keyword>
<sequence>MSDTITCHLCSNEEVIRNERKLASDSMTKQAVRMRNLSERILTEGDSFSDTPLHLAVIGGNLDIVKLFLQRADIDPSKENKYGDTPLHNAAEGGFINIVKLLLERADIDPNKENKLNGNTPLHSAASCGNLDIVELLLERADIDPNGENKTDGDTPLHIAVRDQNLSIVQLLLERGDIDPDKVNKNGDTVLHIAARGRELEMVKVLLKTSNIDPNQRNKNGDTVLHIAARGRELEMVKVLLKTSNIDPNQRNKTDGDTPLHIAVRDKNLRMVQLLLERGDLDPDRVNKNNLTPIDIFEADDRNLENDNRLKRAIEELLKFHALGLPAEIKALDKDSAKVFTHLLEEESYPHFESRVMLAGEQGTGKTTIARYLIGKGPTKMRKSTDGIGLYTGLSYIDRETEEWLEGKQGTGLCLYN</sequence>
<accession>A0A8S3TKL3</accession>
<feature type="repeat" description="ANK" evidence="3">
    <location>
        <begin position="220"/>
        <end position="242"/>
    </location>
</feature>
<feature type="repeat" description="ANK" evidence="3">
    <location>
        <begin position="48"/>
        <end position="71"/>
    </location>
</feature>
<feature type="repeat" description="ANK" evidence="3">
    <location>
        <begin position="255"/>
        <end position="279"/>
    </location>
</feature>
<keyword evidence="5" id="KW-1185">Reference proteome</keyword>
<dbReference type="PANTHER" id="PTHR24198">
    <property type="entry name" value="ANKYRIN REPEAT AND PROTEIN KINASE DOMAIN-CONTAINING PROTEIN"/>
    <property type="match status" value="1"/>
</dbReference>
<feature type="repeat" description="ANK" evidence="3">
    <location>
        <begin position="82"/>
        <end position="105"/>
    </location>
</feature>